<evidence type="ECO:0000256" key="1">
    <source>
        <dbReference type="ARBA" id="ARBA00010088"/>
    </source>
</evidence>
<evidence type="ECO:0000259" key="4">
    <source>
        <dbReference type="Pfam" id="PF06441"/>
    </source>
</evidence>
<dbReference type="GO" id="GO:0097176">
    <property type="term" value="P:epoxide metabolic process"/>
    <property type="evidence" value="ECO:0007669"/>
    <property type="project" value="TreeGrafter"/>
</dbReference>
<dbReference type="PANTHER" id="PTHR21661:SF35">
    <property type="entry name" value="EPOXIDE HYDROLASE"/>
    <property type="match status" value="1"/>
</dbReference>
<evidence type="ECO:0000313" key="6">
    <source>
        <dbReference type="Proteomes" id="UP000799753"/>
    </source>
</evidence>
<keyword evidence="6" id="KW-1185">Reference proteome</keyword>
<dbReference type="Proteomes" id="UP000799753">
    <property type="component" value="Unassembled WGS sequence"/>
</dbReference>
<comment type="similarity">
    <text evidence="1">Belongs to the peptidase S33 family.</text>
</comment>
<dbReference type="SUPFAM" id="SSF53474">
    <property type="entry name" value="alpha/beta-Hydrolases"/>
    <property type="match status" value="1"/>
</dbReference>
<dbReference type="InterPro" id="IPR000639">
    <property type="entry name" value="Epox_hydrolase-like"/>
</dbReference>
<evidence type="ECO:0000256" key="2">
    <source>
        <dbReference type="ARBA" id="ARBA00022797"/>
    </source>
</evidence>
<dbReference type="Pfam" id="PF06441">
    <property type="entry name" value="EHN"/>
    <property type="match status" value="1"/>
</dbReference>
<dbReference type="Gene3D" id="3.40.50.1820">
    <property type="entry name" value="alpha/beta hydrolase"/>
    <property type="match status" value="1"/>
</dbReference>
<dbReference type="AlphaFoldDB" id="A0A6A6S9M0"/>
<proteinExistence type="inferred from homology"/>
<dbReference type="InterPro" id="IPR010497">
    <property type="entry name" value="Epoxide_hydro_N"/>
</dbReference>
<name>A0A6A6S9M0_9PLEO</name>
<dbReference type="OrthoDB" id="7130006at2759"/>
<keyword evidence="3 5" id="KW-0378">Hydrolase</keyword>
<keyword evidence="2" id="KW-0058">Aromatic hydrocarbons catabolism</keyword>
<dbReference type="InterPro" id="IPR029058">
    <property type="entry name" value="AB_hydrolase_fold"/>
</dbReference>
<reference evidence="5" key="1">
    <citation type="journal article" date="2020" name="Stud. Mycol.">
        <title>101 Dothideomycetes genomes: a test case for predicting lifestyles and emergence of pathogens.</title>
        <authorList>
            <person name="Haridas S."/>
            <person name="Albert R."/>
            <person name="Binder M."/>
            <person name="Bloem J."/>
            <person name="Labutti K."/>
            <person name="Salamov A."/>
            <person name="Andreopoulos B."/>
            <person name="Baker S."/>
            <person name="Barry K."/>
            <person name="Bills G."/>
            <person name="Bluhm B."/>
            <person name="Cannon C."/>
            <person name="Castanera R."/>
            <person name="Culley D."/>
            <person name="Daum C."/>
            <person name="Ezra D."/>
            <person name="Gonzalez J."/>
            <person name="Henrissat B."/>
            <person name="Kuo A."/>
            <person name="Liang C."/>
            <person name="Lipzen A."/>
            <person name="Lutzoni F."/>
            <person name="Magnuson J."/>
            <person name="Mondo S."/>
            <person name="Nolan M."/>
            <person name="Ohm R."/>
            <person name="Pangilinan J."/>
            <person name="Park H.-J."/>
            <person name="Ramirez L."/>
            <person name="Alfaro M."/>
            <person name="Sun H."/>
            <person name="Tritt A."/>
            <person name="Yoshinaga Y."/>
            <person name="Zwiers L.-H."/>
            <person name="Turgeon B."/>
            <person name="Goodwin S."/>
            <person name="Spatafora J."/>
            <person name="Crous P."/>
            <person name="Grigoriev I."/>
        </authorList>
    </citation>
    <scope>NUCLEOTIDE SEQUENCE</scope>
    <source>
        <strain evidence="5">CBS 473.64</strain>
    </source>
</reference>
<sequence>MKITPFNISIPQDDIDALRTRLANTRWAPEANNEDWSLGVNGTYLRQLMEYWQKDFDWRTQEARINTFPQFRTEIDEIPIHFIHVRGKGPNPTPIILNHGWPWSFWDFRDVILRLADPVSYGGKAEDAFDVVVPSLPGFTFSGPLARNDIGYKETADLWVKLMKGLGYERFVTHGGDAGAFVSARLGHVYPESIIAVHLSFPILPGVPHSAGDPKDFTPEEKDMKEQDPRPESFFHVLIHTLDPQTLAWAMHDSPVGLAAWILLRRRAWSDCNGDVETKFDKDTLLTYLSLYWFTNCFVGTELFCRASNFPQTMDLVNDIKPEISVPTAVAVMPKDCLHRPKRIVERYANLRQWTVFPSGGHFGAAEEPERMAEDIKGFLRSLRETDNSG</sequence>
<evidence type="ECO:0000313" key="5">
    <source>
        <dbReference type="EMBL" id="KAF2642884.1"/>
    </source>
</evidence>
<evidence type="ECO:0000256" key="3">
    <source>
        <dbReference type="ARBA" id="ARBA00022801"/>
    </source>
</evidence>
<dbReference type="InterPro" id="IPR016292">
    <property type="entry name" value="Epoxide_hydrolase"/>
</dbReference>
<organism evidence="5 6">
    <name type="scientific">Massarina eburnea CBS 473.64</name>
    <dbReference type="NCBI Taxonomy" id="1395130"/>
    <lineage>
        <taxon>Eukaryota</taxon>
        <taxon>Fungi</taxon>
        <taxon>Dikarya</taxon>
        <taxon>Ascomycota</taxon>
        <taxon>Pezizomycotina</taxon>
        <taxon>Dothideomycetes</taxon>
        <taxon>Pleosporomycetidae</taxon>
        <taxon>Pleosporales</taxon>
        <taxon>Massarineae</taxon>
        <taxon>Massarinaceae</taxon>
        <taxon>Massarina</taxon>
    </lineage>
</organism>
<protein>
    <submittedName>
        <fullName evidence="5">Epocide hydrolase domain-containing protein</fullName>
    </submittedName>
</protein>
<dbReference type="PRINTS" id="PR00412">
    <property type="entry name" value="EPOXHYDRLASE"/>
</dbReference>
<gene>
    <name evidence="5" type="ORF">P280DRAFT_468187</name>
</gene>
<dbReference type="GO" id="GO:0004301">
    <property type="term" value="F:epoxide hydrolase activity"/>
    <property type="evidence" value="ECO:0007669"/>
    <property type="project" value="TreeGrafter"/>
</dbReference>
<dbReference type="PIRSF" id="PIRSF001112">
    <property type="entry name" value="Epoxide_hydrolase"/>
    <property type="match status" value="1"/>
</dbReference>
<accession>A0A6A6S9M0</accession>
<dbReference type="EMBL" id="MU006781">
    <property type="protein sequence ID" value="KAF2642884.1"/>
    <property type="molecule type" value="Genomic_DNA"/>
</dbReference>
<dbReference type="PANTHER" id="PTHR21661">
    <property type="entry name" value="EPOXIDE HYDROLASE 1-RELATED"/>
    <property type="match status" value="1"/>
</dbReference>
<feature type="domain" description="Epoxide hydrolase N-terminal" evidence="4">
    <location>
        <begin position="3"/>
        <end position="108"/>
    </location>
</feature>